<feature type="domain" description="Ig-like" evidence="4">
    <location>
        <begin position="84"/>
        <end position="193"/>
    </location>
</feature>
<evidence type="ECO:0000256" key="2">
    <source>
        <dbReference type="SAM" id="MobiDB-lite"/>
    </source>
</evidence>
<dbReference type="PROSITE" id="PS50835">
    <property type="entry name" value="IG_LIKE"/>
    <property type="match status" value="1"/>
</dbReference>
<dbReference type="InterPro" id="IPR013783">
    <property type="entry name" value="Ig-like_fold"/>
</dbReference>
<sequence length="308" mass="33893">MTERDTQTLPPQAPTMSQQFLEETSSTSHRHPGHAHHRKAARTRANKLLTSPECRRSPAPRPSSPSIFQMLIVLLFVVLALYAPPVSGQVNFNTLVPEVTGDTPPFEELVDRTFLCSVRTTHTLRSGQTALTWSRDNGLPQPNTVVPSSRNIGGGITTYESRLTFRPRDSDNGKSLICSATVGDYTGEATYVTDIILRPDTPNITGPDVIKASDEGEWTCLSEGASDLPPNVYYRNQKGEHLFQGVSQASTVATDLYGNLLYTIRVFLKTTLPTDSATYRLTCYVVHEDTANGYSVVKESTKEITVLC</sequence>
<evidence type="ECO:0000256" key="1">
    <source>
        <dbReference type="ARBA" id="ARBA00023157"/>
    </source>
</evidence>
<keyword evidence="1" id="KW-1015">Disulfide bond</keyword>
<evidence type="ECO:0000256" key="3">
    <source>
        <dbReference type="SAM" id="Phobius"/>
    </source>
</evidence>
<dbReference type="GeneID" id="118478496"/>
<dbReference type="SUPFAM" id="SSF48726">
    <property type="entry name" value="Immunoglobulin"/>
    <property type="match status" value="1"/>
</dbReference>
<keyword evidence="5" id="KW-1185">Reference proteome</keyword>
<gene>
    <name evidence="6" type="primary">LOC118478496</name>
</gene>
<proteinExistence type="predicted"/>
<evidence type="ECO:0000259" key="4">
    <source>
        <dbReference type="PROSITE" id="PS50835"/>
    </source>
</evidence>
<dbReference type="RefSeq" id="XP_035828096.1">
    <property type="nucleotide sequence ID" value="XM_035972203.1"/>
</dbReference>
<evidence type="ECO:0000313" key="5">
    <source>
        <dbReference type="Proteomes" id="UP000694888"/>
    </source>
</evidence>
<feature type="compositionally biased region" description="Polar residues" evidence="2">
    <location>
        <begin position="7"/>
        <end position="27"/>
    </location>
</feature>
<name>A0ABM1W0A3_APLCA</name>
<dbReference type="InterPro" id="IPR036179">
    <property type="entry name" value="Ig-like_dom_sf"/>
</dbReference>
<keyword evidence="3" id="KW-0472">Membrane</keyword>
<dbReference type="InterPro" id="IPR013162">
    <property type="entry name" value="CD80_C2-set"/>
</dbReference>
<feature type="region of interest" description="Disordered" evidence="2">
    <location>
        <begin position="1"/>
        <end position="42"/>
    </location>
</feature>
<keyword evidence="3" id="KW-0812">Transmembrane</keyword>
<protein>
    <submittedName>
        <fullName evidence="6">Uncharacterized protein LOC118478496</fullName>
    </submittedName>
</protein>
<dbReference type="Gene3D" id="2.60.40.10">
    <property type="entry name" value="Immunoglobulins"/>
    <property type="match status" value="1"/>
</dbReference>
<dbReference type="Proteomes" id="UP000694888">
    <property type="component" value="Unplaced"/>
</dbReference>
<feature type="compositionally biased region" description="Basic residues" evidence="2">
    <location>
        <begin position="28"/>
        <end position="42"/>
    </location>
</feature>
<dbReference type="InterPro" id="IPR007110">
    <property type="entry name" value="Ig-like_dom"/>
</dbReference>
<keyword evidence="3" id="KW-1133">Transmembrane helix</keyword>
<accession>A0ABM1W0A3</accession>
<feature type="transmembrane region" description="Helical" evidence="3">
    <location>
        <begin position="65"/>
        <end position="83"/>
    </location>
</feature>
<reference evidence="6" key="1">
    <citation type="submission" date="2025-08" db="UniProtKB">
        <authorList>
            <consortium name="RefSeq"/>
        </authorList>
    </citation>
    <scope>IDENTIFICATION</scope>
</reference>
<organism evidence="5 6">
    <name type="scientific">Aplysia californica</name>
    <name type="common">California sea hare</name>
    <dbReference type="NCBI Taxonomy" id="6500"/>
    <lineage>
        <taxon>Eukaryota</taxon>
        <taxon>Metazoa</taxon>
        <taxon>Spiralia</taxon>
        <taxon>Lophotrochozoa</taxon>
        <taxon>Mollusca</taxon>
        <taxon>Gastropoda</taxon>
        <taxon>Heterobranchia</taxon>
        <taxon>Euthyneura</taxon>
        <taxon>Tectipleura</taxon>
        <taxon>Aplysiida</taxon>
        <taxon>Aplysioidea</taxon>
        <taxon>Aplysiidae</taxon>
        <taxon>Aplysia</taxon>
    </lineage>
</organism>
<evidence type="ECO:0000313" key="6">
    <source>
        <dbReference type="RefSeq" id="XP_035828096.1"/>
    </source>
</evidence>
<dbReference type="Pfam" id="PF08205">
    <property type="entry name" value="C2-set_2"/>
    <property type="match status" value="1"/>
</dbReference>